<reference evidence="3 4" key="1">
    <citation type="submission" date="2020-08" db="EMBL/GenBank/DDBJ databases">
        <authorList>
            <person name="Ramaprasad A."/>
        </authorList>
    </citation>
    <scope>NUCLEOTIDE SEQUENCE [LARGE SCALE GENOMIC DNA]</scope>
</reference>
<dbReference type="EMBL" id="LR865367">
    <property type="protein sequence ID" value="CAD2086703.1"/>
    <property type="molecule type" value="Genomic_DNA"/>
</dbReference>
<name>A0A6V7RYD0_PLAVN</name>
<dbReference type="Pfam" id="PF06022">
    <property type="entry name" value="Cir_Bir_Yir"/>
    <property type="match status" value="1"/>
</dbReference>
<feature type="compositionally biased region" description="Low complexity" evidence="1">
    <location>
        <begin position="285"/>
        <end position="306"/>
    </location>
</feature>
<feature type="transmembrane region" description="Helical" evidence="2">
    <location>
        <begin position="343"/>
        <end position="364"/>
    </location>
</feature>
<evidence type="ECO:0000313" key="3">
    <source>
        <dbReference type="EMBL" id="CAD2086703.1"/>
    </source>
</evidence>
<sequence>MNENMCQYFKIVWDDFPDTLDNDGNYNFETSGFCGTYCDDDCNENCDTDLDKFNSGCLHLFKTFFKDSDSFNNCANKSTNIVQYIWAWLGYILSLKKNEGINNLNDFYEKYIKEDEEYNDPISDVDDYKSYSDLIDENKELMNVDIKDIPKFYTPVQTLCKMYIECNEKTQDCTKCSQYAEEFANKYNELNCNSDTNINSSYSKILSTLLTDYNNFKSNFSEKCSHCSNSTTLPDVKATKSSVQDNAEETVQDISEKSGHDNTDRSVQGDTESSVGSSLPDHVDSSSPGHADSSPSGHVDSSPSGHADSSVLGHTGNSLLGHVGNSVTVSEFTSSNSSTSSKLIPVLSIFVVIPIFFGIAYKYSLFGVDKLFQRQYLRGKLKKNKKK</sequence>
<keyword evidence="2" id="KW-1133">Transmembrane helix</keyword>
<feature type="compositionally biased region" description="Basic and acidic residues" evidence="1">
    <location>
        <begin position="254"/>
        <end position="264"/>
    </location>
</feature>
<dbReference type="InterPro" id="IPR006477">
    <property type="entry name" value="Yir_bir_cir"/>
</dbReference>
<dbReference type="NCBIfam" id="TIGR01590">
    <property type="entry name" value="yir-bir-cir_Pla"/>
    <property type="match status" value="1"/>
</dbReference>
<dbReference type="VEuPathDB" id="PlasmoDB:PVLDE_0500060"/>
<evidence type="ECO:0000256" key="2">
    <source>
        <dbReference type="SAM" id="Phobius"/>
    </source>
</evidence>
<dbReference type="AlphaFoldDB" id="A0A6V7RYD0"/>
<keyword evidence="2" id="KW-0472">Membrane</keyword>
<accession>A0A6V7RYD0</accession>
<feature type="compositionally biased region" description="Polar residues" evidence="1">
    <location>
        <begin position="265"/>
        <end position="277"/>
    </location>
</feature>
<protein>
    <submittedName>
        <fullName evidence="3">CIR protein PIR protein</fullName>
    </submittedName>
</protein>
<dbReference type="Proteomes" id="UP000515308">
    <property type="component" value="Chromosome PVLDE_05"/>
</dbReference>
<organism evidence="3 4">
    <name type="scientific">Plasmodium vinckei lentum</name>
    <dbReference type="NCBI Taxonomy" id="138297"/>
    <lineage>
        <taxon>Eukaryota</taxon>
        <taxon>Sar</taxon>
        <taxon>Alveolata</taxon>
        <taxon>Apicomplexa</taxon>
        <taxon>Aconoidasida</taxon>
        <taxon>Haemosporida</taxon>
        <taxon>Plasmodiidae</taxon>
        <taxon>Plasmodium</taxon>
        <taxon>Plasmodium (Vinckeia)</taxon>
    </lineage>
</organism>
<keyword evidence="2" id="KW-0812">Transmembrane</keyword>
<proteinExistence type="predicted"/>
<feature type="region of interest" description="Disordered" evidence="1">
    <location>
        <begin position="238"/>
        <end position="315"/>
    </location>
</feature>
<gene>
    <name evidence="3" type="ORF">PVLDE_0500060</name>
</gene>
<evidence type="ECO:0000256" key="1">
    <source>
        <dbReference type="SAM" id="MobiDB-lite"/>
    </source>
</evidence>
<evidence type="ECO:0000313" key="4">
    <source>
        <dbReference type="Proteomes" id="UP000515308"/>
    </source>
</evidence>